<name>A0A9R1UE32_LACSA</name>
<dbReference type="PANTHER" id="PTHR47481:SF38">
    <property type="entry name" value="POU DOMAIN, CLASS 4, TRANSCRIPTION FACTOR 1-LIKE"/>
    <property type="match status" value="1"/>
</dbReference>
<comment type="caution">
    <text evidence="2">The sequence shown here is derived from an EMBL/GenBank/DDBJ whole genome shotgun (WGS) entry which is preliminary data.</text>
</comment>
<evidence type="ECO:0000256" key="1">
    <source>
        <dbReference type="SAM" id="MobiDB-lite"/>
    </source>
</evidence>
<sequence>MIIVENAQYASWVELFKIHCWAFQAIDHILPNNAPTPEKPTSGTEAAKDKTTTSTPDASWSRVYAIVLQWIYGTISNDLLHTILKSAPTAVHAWAAIANIF</sequence>
<proteinExistence type="predicted"/>
<protein>
    <submittedName>
        <fullName evidence="2">Uncharacterized protein</fullName>
    </submittedName>
</protein>
<dbReference type="Proteomes" id="UP000235145">
    <property type="component" value="Unassembled WGS sequence"/>
</dbReference>
<gene>
    <name evidence="2" type="ORF">LSAT_V11C900501100</name>
</gene>
<keyword evidence="3" id="KW-1185">Reference proteome</keyword>
<organism evidence="2 3">
    <name type="scientific">Lactuca sativa</name>
    <name type="common">Garden lettuce</name>
    <dbReference type="NCBI Taxonomy" id="4236"/>
    <lineage>
        <taxon>Eukaryota</taxon>
        <taxon>Viridiplantae</taxon>
        <taxon>Streptophyta</taxon>
        <taxon>Embryophyta</taxon>
        <taxon>Tracheophyta</taxon>
        <taxon>Spermatophyta</taxon>
        <taxon>Magnoliopsida</taxon>
        <taxon>eudicotyledons</taxon>
        <taxon>Gunneridae</taxon>
        <taxon>Pentapetalae</taxon>
        <taxon>asterids</taxon>
        <taxon>campanulids</taxon>
        <taxon>Asterales</taxon>
        <taxon>Asteraceae</taxon>
        <taxon>Cichorioideae</taxon>
        <taxon>Cichorieae</taxon>
        <taxon>Lactucinae</taxon>
        <taxon>Lactuca</taxon>
    </lineage>
</organism>
<dbReference type="AlphaFoldDB" id="A0A9R1UE32"/>
<evidence type="ECO:0000313" key="2">
    <source>
        <dbReference type="EMBL" id="KAJ0185527.1"/>
    </source>
</evidence>
<dbReference type="PANTHER" id="PTHR47481">
    <property type="match status" value="1"/>
</dbReference>
<dbReference type="EMBL" id="NBSK02000009">
    <property type="protein sequence ID" value="KAJ0185527.1"/>
    <property type="molecule type" value="Genomic_DNA"/>
</dbReference>
<accession>A0A9R1UE32</accession>
<reference evidence="2 3" key="1">
    <citation type="journal article" date="2017" name="Nat. Commun.">
        <title>Genome assembly with in vitro proximity ligation data and whole-genome triplication in lettuce.</title>
        <authorList>
            <person name="Reyes-Chin-Wo S."/>
            <person name="Wang Z."/>
            <person name="Yang X."/>
            <person name="Kozik A."/>
            <person name="Arikit S."/>
            <person name="Song C."/>
            <person name="Xia L."/>
            <person name="Froenicke L."/>
            <person name="Lavelle D.O."/>
            <person name="Truco M.J."/>
            <person name="Xia R."/>
            <person name="Zhu S."/>
            <person name="Xu C."/>
            <person name="Xu H."/>
            <person name="Xu X."/>
            <person name="Cox K."/>
            <person name="Korf I."/>
            <person name="Meyers B.C."/>
            <person name="Michelmore R.W."/>
        </authorList>
    </citation>
    <scope>NUCLEOTIDE SEQUENCE [LARGE SCALE GENOMIC DNA]</scope>
    <source>
        <strain evidence="3">cv. Salinas</strain>
        <tissue evidence="2">Seedlings</tissue>
    </source>
</reference>
<feature type="compositionally biased region" description="Polar residues" evidence="1">
    <location>
        <begin position="33"/>
        <end position="44"/>
    </location>
</feature>
<evidence type="ECO:0000313" key="3">
    <source>
        <dbReference type="Proteomes" id="UP000235145"/>
    </source>
</evidence>
<feature type="region of interest" description="Disordered" evidence="1">
    <location>
        <begin position="33"/>
        <end position="57"/>
    </location>
</feature>